<accession>A0A398AV86</accession>
<name>A0A398AV86_9BACI</name>
<evidence type="ECO:0000256" key="3">
    <source>
        <dbReference type="ARBA" id="ARBA00023082"/>
    </source>
</evidence>
<comment type="caution">
    <text evidence="7">The sequence shown here is derived from an EMBL/GenBank/DDBJ whole genome shotgun (WGS) entry which is preliminary data.</text>
</comment>
<dbReference type="InterPro" id="IPR013324">
    <property type="entry name" value="RNA_pol_sigma_r3/r4-like"/>
</dbReference>
<dbReference type="InterPro" id="IPR013249">
    <property type="entry name" value="RNA_pol_sigma70_r4_t2"/>
</dbReference>
<evidence type="ECO:0000313" key="8">
    <source>
        <dbReference type="Proteomes" id="UP000266016"/>
    </source>
</evidence>
<feature type="domain" description="RNA polymerase sigma-70 region 2" evidence="5">
    <location>
        <begin position="23"/>
        <end position="88"/>
    </location>
</feature>
<dbReference type="GO" id="GO:0016987">
    <property type="term" value="F:sigma factor activity"/>
    <property type="evidence" value="ECO:0007669"/>
    <property type="project" value="UniProtKB-KW"/>
</dbReference>
<protein>
    <submittedName>
        <fullName evidence="7">RNA polymerase sigma factor</fullName>
    </submittedName>
</protein>
<dbReference type="PANTHER" id="PTHR43133:SF60">
    <property type="entry name" value="RNA POLYMERASE SIGMA FACTOR SIGV"/>
    <property type="match status" value="1"/>
</dbReference>
<dbReference type="AlphaFoldDB" id="A0A398AV86"/>
<proteinExistence type="inferred from homology"/>
<keyword evidence="2" id="KW-0805">Transcription regulation</keyword>
<dbReference type="InterPro" id="IPR014284">
    <property type="entry name" value="RNA_pol_sigma-70_dom"/>
</dbReference>
<dbReference type="NCBIfam" id="TIGR02937">
    <property type="entry name" value="sigma70-ECF"/>
    <property type="match status" value="1"/>
</dbReference>
<dbReference type="EMBL" id="QWVS01000065">
    <property type="protein sequence ID" value="RID81561.1"/>
    <property type="molecule type" value="Genomic_DNA"/>
</dbReference>
<evidence type="ECO:0000256" key="1">
    <source>
        <dbReference type="ARBA" id="ARBA00010641"/>
    </source>
</evidence>
<dbReference type="RefSeq" id="WP_119119000.1">
    <property type="nucleotide sequence ID" value="NZ_QWVS01000065.1"/>
</dbReference>
<keyword evidence="8" id="KW-1185">Reference proteome</keyword>
<keyword evidence="3" id="KW-0731">Sigma factor</keyword>
<dbReference type="Proteomes" id="UP000266016">
    <property type="component" value="Unassembled WGS sequence"/>
</dbReference>
<sequence length="188" mass="22113">MDETLLIKNAKQGDDNAFNSLLKPYVKQAKQTAYLLLHDYNLAQDAVQEALIQTHSSLNRFDSNKASFKTWFNRIVVNCSLKQKRKQRFTFQLHDDYENSDNTEKEYILKEDEQLLMDIVKTLKLKYQTVIVLHYFQELSISEIALTLNIREGTVKSRLHNARKKLKKNILSHNSNFSLRGDFLWKES</sequence>
<organism evidence="7 8">
    <name type="scientific">Peribacillus asahii</name>
    <dbReference type="NCBI Taxonomy" id="228899"/>
    <lineage>
        <taxon>Bacteria</taxon>
        <taxon>Bacillati</taxon>
        <taxon>Bacillota</taxon>
        <taxon>Bacilli</taxon>
        <taxon>Bacillales</taxon>
        <taxon>Bacillaceae</taxon>
        <taxon>Peribacillus</taxon>
    </lineage>
</organism>
<dbReference type="InterPro" id="IPR013325">
    <property type="entry name" value="RNA_pol_sigma_r2"/>
</dbReference>
<evidence type="ECO:0000313" key="7">
    <source>
        <dbReference type="EMBL" id="RID81561.1"/>
    </source>
</evidence>
<dbReference type="CDD" id="cd06171">
    <property type="entry name" value="Sigma70_r4"/>
    <property type="match status" value="1"/>
</dbReference>
<dbReference type="Pfam" id="PF08281">
    <property type="entry name" value="Sigma70_r4_2"/>
    <property type="match status" value="1"/>
</dbReference>
<dbReference type="SUPFAM" id="SSF88946">
    <property type="entry name" value="Sigma2 domain of RNA polymerase sigma factors"/>
    <property type="match status" value="1"/>
</dbReference>
<evidence type="ECO:0000256" key="4">
    <source>
        <dbReference type="ARBA" id="ARBA00023163"/>
    </source>
</evidence>
<gene>
    <name evidence="7" type="ORF">D1953_20450</name>
</gene>
<dbReference type="PANTHER" id="PTHR43133">
    <property type="entry name" value="RNA POLYMERASE ECF-TYPE SIGMA FACTO"/>
    <property type="match status" value="1"/>
</dbReference>
<dbReference type="InterPro" id="IPR007627">
    <property type="entry name" value="RNA_pol_sigma70_r2"/>
</dbReference>
<evidence type="ECO:0000259" key="6">
    <source>
        <dbReference type="Pfam" id="PF08281"/>
    </source>
</evidence>
<reference evidence="7 8" key="1">
    <citation type="submission" date="2018-08" db="EMBL/GenBank/DDBJ databases">
        <title>Bacillus jemisoniae sp. nov., Bacillus chryseoplanitiae sp. nov., Bacillus resnikiae sp. nov., and Bacillus frankliniae sp. nov., isolated from Viking spacecraft and associated surfaces.</title>
        <authorList>
            <person name="Seuylemezian A."/>
            <person name="Vaishampayan P."/>
        </authorList>
    </citation>
    <scope>NUCLEOTIDE SEQUENCE [LARGE SCALE GENOMIC DNA]</scope>
    <source>
        <strain evidence="7 8">MA001</strain>
    </source>
</reference>
<dbReference type="InterPro" id="IPR036388">
    <property type="entry name" value="WH-like_DNA-bd_sf"/>
</dbReference>
<dbReference type="GO" id="GO:0003677">
    <property type="term" value="F:DNA binding"/>
    <property type="evidence" value="ECO:0007669"/>
    <property type="project" value="InterPro"/>
</dbReference>
<feature type="domain" description="RNA polymerase sigma factor 70 region 4 type 2" evidence="6">
    <location>
        <begin position="114"/>
        <end position="166"/>
    </location>
</feature>
<comment type="similarity">
    <text evidence="1">Belongs to the sigma-70 factor family. ECF subfamily.</text>
</comment>
<keyword evidence="4" id="KW-0804">Transcription</keyword>
<dbReference type="Pfam" id="PF04542">
    <property type="entry name" value="Sigma70_r2"/>
    <property type="match status" value="1"/>
</dbReference>
<evidence type="ECO:0000259" key="5">
    <source>
        <dbReference type="Pfam" id="PF04542"/>
    </source>
</evidence>
<dbReference type="SUPFAM" id="SSF88659">
    <property type="entry name" value="Sigma3 and sigma4 domains of RNA polymerase sigma factors"/>
    <property type="match status" value="1"/>
</dbReference>
<dbReference type="GO" id="GO:0006352">
    <property type="term" value="P:DNA-templated transcription initiation"/>
    <property type="evidence" value="ECO:0007669"/>
    <property type="project" value="InterPro"/>
</dbReference>
<evidence type="ECO:0000256" key="2">
    <source>
        <dbReference type="ARBA" id="ARBA00023015"/>
    </source>
</evidence>
<dbReference type="Gene3D" id="1.10.1740.10">
    <property type="match status" value="1"/>
</dbReference>
<dbReference type="Gene3D" id="1.10.10.10">
    <property type="entry name" value="Winged helix-like DNA-binding domain superfamily/Winged helix DNA-binding domain"/>
    <property type="match status" value="1"/>
</dbReference>
<dbReference type="InterPro" id="IPR039425">
    <property type="entry name" value="RNA_pol_sigma-70-like"/>
</dbReference>